<feature type="binding site" evidence="12">
    <location>
        <position position="291"/>
    </location>
    <ligand>
        <name>Mg(2+)</name>
        <dbReference type="ChEBI" id="CHEBI:18420"/>
    </ligand>
</feature>
<keyword evidence="7 11" id="KW-0274">FAD</keyword>
<evidence type="ECO:0000256" key="11">
    <source>
        <dbReference type="PIRNR" id="PIRNR006268"/>
    </source>
</evidence>
<evidence type="ECO:0000256" key="8">
    <source>
        <dbReference type="ARBA" id="ARBA00022842"/>
    </source>
</evidence>
<dbReference type="Proteomes" id="UP000003704">
    <property type="component" value="Unassembled WGS sequence"/>
</dbReference>
<keyword evidence="6 11" id="KW-0479">Metal-binding</keyword>
<dbReference type="OrthoDB" id="9778595at2"/>
<keyword evidence="8 11" id="KW-0460">Magnesium</keyword>
<evidence type="ECO:0000256" key="6">
    <source>
        <dbReference type="ARBA" id="ARBA00022723"/>
    </source>
</evidence>
<dbReference type="PIRSF" id="PIRSF006268">
    <property type="entry name" value="ApbE"/>
    <property type="match status" value="1"/>
</dbReference>
<reference evidence="13 14" key="1">
    <citation type="journal article" date="2012" name="J. Bacteriol.">
        <title>Genome Sequence of n-Alkane-Degrading Hydrocarboniphaga effusa Strain AP103T (ATCC BAA-332T).</title>
        <authorList>
            <person name="Chang H.K."/>
            <person name="Zylstra G.J."/>
            <person name="Chae J.C."/>
        </authorList>
    </citation>
    <scope>NUCLEOTIDE SEQUENCE [LARGE SCALE GENOMIC DNA]</scope>
    <source>
        <strain evidence="13 14">AP103</strain>
    </source>
</reference>
<dbReference type="Pfam" id="PF02424">
    <property type="entry name" value="ApbE"/>
    <property type="match status" value="1"/>
</dbReference>
<comment type="catalytic activity">
    <reaction evidence="10 11">
        <text>L-threonyl-[protein] + FAD = FMN-L-threonyl-[protein] + AMP + H(+)</text>
        <dbReference type="Rhea" id="RHEA:36847"/>
        <dbReference type="Rhea" id="RHEA-COMP:11060"/>
        <dbReference type="Rhea" id="RHEA-COMP:11061"/>
        <dbReference type="ChEBI" id="CHEBI:15378"/>
        <dbReference type="ChEBI" id="CHEBI:30013"/>
        <dbReference type="ChEBI" id="CHEBI:57692"/>
        <dbReference type="ChEBI" id="CHEBI:74257"/>
        <dbReference type="ChEBI" id="CHEBI:456215"/>
        <dbReference type="EC" id="2.7.1.180"/>
    </reaction>
</comment>
<evidence type="ECO:0000256" key="4">
    <source>
        <dbReference type="ARBA" id="ARBA00022630"/>
    </source>
</evidence>
<accession>I7ZC99</accession>
<organism evidence="13 14">
    <name type="scientific">Hydrocarboniphaga effusa AP103</name>
    <dbReference type="NCBI Taxonomy" id="1172194"/>
    <lineage>
        <taxon>Bacteria</taxon>
        <taxon>Pseudomonadati</taxon>
        <taxon>Pseudomonadota</taxon>
        <taxon>Gammaproteobacteria</taxon>
        <taxon>Nevskiales</taxon>
        <taxon>Nevskiaceae</taxon>
        <taxon>Hydrocarboniphaga</taxon>
    </lineage>
</organism>
<sequence>MSRVLLPPQLSAVAQAGPEAGSVVRQLRGESMGTTWSVSVCAPPERLDALPLQRLLQAELDEVVEQMSHWKPDSLLSRFNDAPAGSTQVLPEAFFEVLRCACELARASNGAYDPAAGALVDVWGFGAKPRDALPPSAQEIREALARCGWRRLRLDEQTRSITQPGGLALDLSSIAKGYGVDRLCEALQRHGIAHHLCEVGGEVRGQGCKPDDHPWWVTLEAIPEAPFEAPWLLALDGIAVATSGDYRRYFEQGERRYAHTLDPRSGYPLNPAPAAVSVVHPRCMLADGLATVLTALGLQDGMAFAERENVAALFVMRNGASGRFDEYASTAWSRLLEA</sequence>
<gene>
    <name evidence="13" type="ORF">WQQ_28890</name>
</gene>
<protein>
    <recommendedName>
        <fullName evidence="3 11">FAD:protein FMN transferase</fullName>
        <ecNumber evidence="2 11">2.7.1.180</ecNumber>
    </recommendedName>
    <alternativeName>
        <fullName evidence="9 11">Flavin transferase</fullName>
    </alternativeName>
</protein>
<evidence type="ECO:0000313" key="14">
    <source>
        <dbReference type="Proteomes" id="UP000003704"/>
    </source>
</evidence>
<evidence type="ECO:0000256" key="10">
    <source>
        <dbReference type="ARBA" id="ARBA00048540"/>
    </source>
</evidence>
<dbReference type="AlphaFoldDB" id="I7ZC99"/>
<comment type="similarity">
    <text evidence="1 11">Belongs to the ApbE family.</text>
</comment>
<name>I7ZC99_9GAMM</name>
<keyword evidence="14" id="KW-1185">Reference proteome</keyword>
<evidence type="ECO:0000256" key="1">
    <source>
        <dbReference type="ARBA" id="ARBA00008282"/>
    </source>
</evidence>
<evidence type="ECO:0000256" key="9">
    <source>
        <dbReference type="ARBA" id="ARBA00031306"/>
    </source>
</evidence>
<dbReference type="GO" id="GO:0046872">
    <property type="term" value="F:metal ion binding"/>
    <property type="evidence" value="ECO:0007669"/>
    <property type="project" value="UniProtKB-UniRule"/>
</dbReference>
<comment type="caution">
    <text evidence="13">The sequence shown here is derived from an EMBL/GenBank/DDBJ whole genome shotgun (WGS) entry which is preliminary data.</text>
</comment>
<evidence type="ECO:0000256" key="3">
    <source>
        <dbReference type="ARBA" id="ARBA00016337"/>
    </source>
</evidence>
<proteinExistence type="inferred from homology"/>
<dbReference type="PANTHER" id="PTHR30040">
    <property type="entry name" value="THIAMINE BIOSYNTHESIS LIPOPROTEIN APBE"/>
    <property type="match status" value="1"/>
</dbReference>
<comment type="cofactor">
    <cofactor evidence="12">
        <name>Mg(2+)</name>
        <dbReference type="ChEBI" id="CHEBI:18420"/>
    </cofactor>
    <cofactor evidence="12">
        <name>Mn(2+)</name>
        <dbReference type="ChEBI" id="CHEBI:29035"/>
    </cofactor>
    <text evidence="12">Magnesium. Can also use manganese.</text>
</comment>
<dbReference type="GO" id="GO:0016740">
    <property type="term" value="F:transferase activity"/>
    <property type="evidence" value="ECO:0007669"/>
    <property type="project" value="UniProtKB-UniRule"/>
</dbReference>
<feature type="binding site" evidence="12">
    <location>
        <position position="173"/>
    </location>
    <ligand>
        <name>Mg(2+)</name>
        <dbReference type="ChEBI" id="CHEBI:18420"/>
    </ligand>
</feature>
<evidence type="ECO:0000256" key="5">
    <source>
        <dbReference type="ARBA" id="ARBA00022679"/>
    </source>
</evidence>
<dbReference type="EMBL" id="AKGD01000002">
    <property type="protein sequence ID" value="EIT69307.1"/>
    <property type="molecule type" value="Genomic_DNA"/>
</dbReference>
<evidence type="ECO:0000256" key="2">
    <source>
        <dbReference type="ARBA" id="ARBA00011955"/>
    </source>
</evidence>
<evidence type="ECO:0000313" key="13">
    <source>
        <dbReference type="EMBL" id="EIT69307.1"/>
    </source>
</evidence>
<dbReference type="PANTHER" id="PTHR30040:SF2">
    <property type="entry name" value="FAD:PROTEIN FMN TRANSFERASE"/>
    <property type="match status" value="1"/>
</dbReference>
<dbReference type="InterPro" id="IPR003374">
    <property type="entry name" value="ApbE-like_sf"/>
</dbReference>
<dbReference type="InterPro" id="IPR024932">
    <property type="entry name" value="ApbE"/>
</dbReference>
<dbReference type="SUPFAM" id="SSF143631">
    <property type="entry name" value="ApbE-like"/>
    <property type="match status" value="1"/>
</dbReference>
<evidence type="ECO:0000256" key="12">
    <source>
        <dbReference type="PIRSR" id="PIRSR006268-2"/>
    </source>
</evidence>
<keyword evidence="4 11" id="KW-0285">Flavoprotein</keyword>
<dbReference type="PATRIC" id="fig|1172194.4.peg.2798"/>
<dbReference type="EC" id="2.7.1.180" evidence="2 11"/>
<feature type="binding site" evidence="12">
    <location>
        <position position="287"/>
    </location>
    <ligand>
        <name>Mg(2+)</name>
        <dbReference type="ChEBI" id="CHEBI:18420"/>
    </ligand>
</feature>
<dbReference type="STRING" id="1172194.WQQ_28890"/>
<keyword evidence="5 11" id="KW-0808">Transferase</keyword>
<dbReference type="RefSeq" id="WP_007185830.1">
    <property type="nucleotide sequence ID" value="NZ_AKGD01000002.1"/>
</dbReference>
<dbReference type="Gene3D" id="3.10.520.10">
    <property type="entry name" value="ApbE-like domains"/>
    <property type="match status" value="1"/>
</dbReference>
<evidence type="ECO:0000256" key="7">
    <source>
        <dbReference type="ARBA" id="ARBA00022827"/>
    </source>
</evidence>